<dbReference type="OrthoDB" id="1451596at2"/>
<evidence type="ECO:0000259" key="8">
    <source>
        <dbReference type="Pfam" id="PF12704"/>
    </source>
</evidence>
<sequence>MIKNYIKIAVRTLRKEKLYTLIHIMGITLSITACLLIGTVVIDELSYDKQWSRSADTYRLLTIREDAGAFSQKGGTVYAGLAPTLKQNFPEVEEYSNVYPNTISLKINETDELPIKATILLADTAVYKLLDIELIDQEDLMPTGDIPKIILSESFCKTHFGNKNPLGQRIYDMPKYDNESNTYLVAGIMKDIPSNTHLRSDMVMLLNRKEELLTKNRQGPGMQFTKQYIMLRKGTDPQQFEHKINDWYHQFTDIDKKVRFGLQPMADIYLKTDFPAYQPIKGNVQHSYLFSAVAILLLLIACINYVNLSTARASSRIKETGMKKLLGASRRNILTQSLLESLLIFSTAGALAFICYQLAIPKLEYFIGHPLAFRFLAHWTYFAYVMGAFLLICLFSGLYPAWLVSGFRSIGNIQSILREGKNRQGWLRPSLVVLQLSISITVLIAMLVIQYQVQFLKSKDIGFDTEGLLSIDYVSWDNKSTALRTELLKNTAILSTSFTYWLPTVPGMEMKLLRTPGKSYDETELWYIDGEPNMAQTMGLTLKEGRFLDTDRLGDAVQADEVSPGSSSLRPCLITASTARLLEIDTLNQPFPEAGIIPVGIVHDFHSESLHKQTVPTVIRAYRAPSAGALLIRTQPGEERNAMSYIASVWKELYPNKHFDIQLVRETLAKQYEAEEKLYHLFRIFSLLTMLLAIMGILGLVVHALRLRVQEIGIRKVLGASVINITTMLSKDFVKLVLLAIIIASPIAWWLMNKWLENFAYRIEIPWWIFVLSGATAFFITLSTVGYRAIKAAKTNPVDSLRDE</sequence>
<evidence type="ECO:0000313" key="10">
    <source>
        <dbReference type="Proteomes" id="UP000292855"/>
    </source>
</evidence>
<evidence type="ECO:0000256" key="5">
    <source>
        <dbReference type="ARBA" id="ARBA00023136"/>
    </source>
</evidence>
<dbReference type="PROSITE" id="PS51257">
    <property type="entry name" value="PROKAR_LIPOPROTEIN"/>
    <property type="match status" value="1"/>
</dbReference>
<dbReference type="AlphaFoldDB" id="A0A4V2DBI4"/>
<feature type="transmembrane region" description="Helical" evidence="6">
    <location>
        <begin position="379"/>
        <end position="404"/>
    </location>
</feature>
<evidence type="ECO:0000256" key="3">
    <source>
        <dbReference type="ARBA" id="ARBA00022692"/>
    </source>
</evidence>
<keyword evidence="5 6" id="KW-0472">Membrane</keyword>
<gene>
    <name evidence="9" type="ORF">EWE74_18760</name>
</gene>
<dbReference type="RefSeq" id="WP_130143202.1">
    <property type="nucleotide sequence ID" value="NZ_SGIT01000005.1"/>
</dbReference>
<feature type="transmembrane region" description="Helical" evidence="6">
    <location>
        <begin position="338"/>
        <end position="359"/>
    </location>
</feature>
<comment type="subcellular location">
    <subcellularLocation>
        <location evidence="1">Cell membrane</location>
        <topology evidence="1">Multi-pass membrane protein</topology>
    </subcellularLocation>
</comment>
<dbReference type="EMBL" id="SGIT01000005">
    <property type="protein sequence ID" value="RZF58098.1"/>
    <property type="molecule type" value="Genomic_DNA"/>
</dbReference>
<comment type="caution">
    <text evidence="9">The sequence shown here is derived from an EMBL/GenBank/DDBJ whole genome shotgun (WGS) entry which is preliminary data.</text>
</comment>
<dbReference type="InterPro" id="IPR050250">
    <property type="entry name" value="Macrolide_Exporter_MacB"/>
</dbReference>
<feature type="transmembrane region" description="Helical" evidence="6">
    <location>
        <begin position="288"/>
        <end position="308"/>
    </location>
</feature>
<protein>
    <submittedName>
        <fullName evidence="9">FtsX-like permease family protein</fullName>
    </submittedName>
</protein>
<feature type="transmembrane region" description="Helical" evidence="6">
    <location>
        <begin position="21"/>
        <end position="42"/>
    </location>
</feature>
<feature type="domain" description="ABC3 transporter permease C-terminal" evidence="7">
    <location>
        <begin position="292"/>
        <end position="405"/>
    </location>
</feature>
<evidence type="ECO:0000313" key="9">
    <source>
        <dbReference type="EMBL" id="RZF58098.1"/>
    </source>
</evidence>
<evidence type="ECO:0000256" key="2">
    <source>
        <dbReference type="ARBA" id="ARBA00022475"/>
    </source>
</evidence>
<proteinExistence type="predicted"/>
<keyword evidence="3 6" id="KW-0812">Transmembrane</keyword>
<dbReference type="Pfam" id="PF12704">
    <property type="entry name" value="MacB_PCD"/>
    <property type="match status" value="1"/>
</dbReference>
<feature type="transmembrane region" description="Helical" evidence="6">
    <location>
        <begin position="425"/>
        <end position="449"/>
    </location>
</feature>
<dbReference type="GO" id="GO:0005886">
    <property type="term" value="C:plasma membrane"/>
    <property type="evidence" value="ECO:0007669"/>
    <property type="project" value="UniProtKB-SubCell"/>
</dbReference>
<evidence type="ECO:0000256" key="6">
    <source>
        <dbReference type="SAM" id="Phobius"/>
    </source>
</evidence>
<evidence type="ECO:0000259" key="7">
    <source>
        <dbReference type="Pfam" id="PF02687"/>
    </source>
</evidence>
<dbReference type="Proteomes" id="UP000292855">
    <property type="component" value="Unassembled WGS sequence"/>
</dbReference>
<feature type="domain" description="MacB-like periplasmic core" evidence="8">
    <location>
        <begin position="20"/>
        <end position="245"/>
    </location>
</feature>
<feature type="domain" description="ABC3 transporter permease C-terminal" evidence="7">
    <location>
        <begin position="684"/>
        <end position="797"/>
    </location>
</feature>
<keyword evidence="4 6" id="KW-1133">Transmembrane helix</keyword>
<feature type="transmembrane region" description="Helical" evidence="6">
    <location>
        <begin position="767"/>
        <end position="787"/>
    </location>
</feature>
<feature type="transmembrane region" description="Helical" evidence="6">
    <location>
        <begin position="681"/>
        <end position="705"/>
    </location>
</feature>
<organism evidence="9 10">
    <name type="scientific">Sphingobacterium corticibacterium</name>
    <dbReference type="NCBI Taxonomy" id="2484746"/>
    <lineage>
        <taxon>Bacteria</taxon>
        <taxon>Pseudomonadati</taxon>
        <taxon>Bacteroidota</taxon>
        <taxon>Sphingobacteriia</taxon>
        <taxon>Sphingobacteriales</taxon>
        <taxon>Sphingobacteriaceae</taxon>
        <taxon>Sphingobacterium</taxon>
    </lineage>
</organism>
<feature type="transmembrane region" description="Helical" evidence="6">
    <location>
        <begin position="733"/>
        <end position="752"/>
    </location>
</feature>
<dbReference type="InterPro" id="IPR025857">
    <property type="entry name" value="MacB_PCD"/>
</dbReference>
<dbReference type="GO" id="GO:0022857">
    <property type="term" value="F:transmembrane transporter activity"/>
    <property type="evidence" value="ECO:0007669"/>
    <property type="project" value="TreeGrafter"/>
</dbReference>
<dbReference type="PANTHER" id="PTHR30572">
    <property type="entry name" value="MEMBRANE COMPONENT OF TRANSPORTER-RELATED"/>
    <property type="match status" value="1"/>
</dbReference>
<keyword evidence="2" id="KW-1003">Cell membrane</keyword>
<dbReference type="Pfam" id="PF02687">
    <property type="entry name" value="FtsX"/>
    <property type="match status" value="2"/>
</dbReference>
<accession>A0A4V2DBI4</accession>
<keyword evidence="10" id="KW-1185">Reference proteome</keyword>
<dbReference type="PANTHER" id="PTHR30572:SF18">
    <property type="entry name" value="ABC-TYPE MACROLIDE FAMILY EXPORT SYSTEM PERMEASE COMPONENT 2"/>
    <property type="match status" value="1"/>
</dbReference>
<reference evidence="9 10" key="1">
    <citation type="submission" date="2019-02" db="EMBL/GenBank/DDBJ databases">
        <authorList>
            <person name="Li Y."/>
        </authorList>
    </citation>
    <scope>NUCLEOTIDE SEQUENCE [LARGE SCALE GENOMIC DNA]</scope>
    <source>
        <strain evidence="9 10">30C10-4-7</strain>
    </source>
</reference>
<evidence type="ECO:0000256" key="1">
    <source>
        <dbReference type="ARBA" id="ARBA00004651"/>
    </source>
</evidence>
<name>A0A4V2DBI4_9SPHI</name>
<evidence type="ECO:0000256" key="4">
    <source>
        <dbReference type="ARBA" id="ARBA00022989"/>
    </source>
</evidence>
<dbReference type="InterPro" id="IPR003838">
    <property type="entry name" value="ABC3_permease_C"/>
</dbReference>